<feature type="domain" description="Peptidase S8/S53" evidence="9">
    <location>
        <begin position="195"/>
        <end position="479"/>
    </location>
</feature>
<evidence type="ECO:0000256" key="4">
    <source>
        <dbReference type="ARBA" id="ARBA00022825"/>
    </source>
</evidence>
<dbReference type="AlphaFoldDB" id="A0A917Y0Q3"/>
<evidence type="ECO:0000256" key="5">
    <source>
        <dbReference type="PIRSR" id="PIRSR615500-1"/>
    </source>
</evidence>
<feature type="active site" description="Charge relay system" evidence="5 6">
    <location>
        <position position="427"/>
    </location>
</feature>
<accession>A0A917Y0Q3</accession>
<feature type="signal peptide" evidence="8">
    <location>
        <begin position="1"/>
        <end position="32"/>
    </location>
</feature>
<dbReference type="Proteomes" id="UP000624041">
    <property type="component" value="Unassembled WGS sequence"/>
</dbReference>
<dbReference type="GO" id="GO:0004252">
    <property type="term" value="F:serine-type endopeptidase activity"/>
    <property type="evidence" value="ECO:0007669"/>
    <property type="project" value="UniProtKB-UniRule"/>
</dbReference>
<name>A0A917Y0Q3_9BACI</name>
<dbReference type="InterPro" id="IPR000209">
    <property type="entry name" value="Peptidase_S8/S53_dom"/>
</dbReference>
<feature type="active site" description="Charge relay system" evidence="5 6">
    <location>
        <position position="204"/>
    </location>
</feature>
<protein>
    <recommendedName>
        <fullName evidence="9">Peptidase S8/S53 domain-containing protein</fullName>
    </recommendedName>
</protein>
<proteinExistence type="inferred from homology"/>
<feature type="active site" description="Charge relay system" evidence="5 6">
    <location>
        <position position="250"/>
    </location>
</feature>
<evidence type="ECO:0000256" key="7">
    <source>
        <dbReference type="SAM" id="MobiDB-lite"/>
    </source>
</evidence>
<gene>
    <name evidence="10" type="ORF">GCM10007971_26000</name>
</gene>
<dbReference type="InterPro" id="IPR007253">
    <property type="entry name" value="Cell_wall-bd_2"/>
</dbReference>
<evidence type="ECO:0000256" key="1">
    <source>
        <dbReference type="ARBA" id="ARBA00011073"/>
    </source>
</evidence>
<evidence type="ECO:0000256" key="6">
    <source>
        <dbReference type="PROSITE-ProRule" id="PRU01240"/>
    </source>
</evidence>
<feature type="region of interest" description="Disordered" evidence="7">
    <location>
        <begin position="490"/>
        <end position="512"/>
    </location>
</feature>
<feature type="chain" id="PRO_5037779262" description="Peptidase S8/S53 domain-containing protein" evidence="8">
    <location>
        <begin position="33"/>
        <end position="809"/>
    </location>
</feature>
<organism evidence="10 11">
    <name type="scientific">Oceanobacillus indicireducens</name>
    <dbReference type="NCBI Taxonomy" id="1004261"/>
    <lineage>
        <taxon>Bacteria</taxon>
        <taxon>Bacillati</taxon>
        <taxon>Bacillota</taxon>
        <taxon>Bacilli</taxon>
        <taxon>Bacillales</taxon>
        <taxon>Bacillaceae</taxon>
        <taxon>Oceanobacillus</taxon>
    </lineage>
</organism>
<dbReference type="EMBL" id="BMOS01000019">
    <property type="protein sequence ID" value="GGN61201.1"/>
    <property type="molecule type" value="Genomic_DNA"/>
</dbReference>
<evidence type="ECO:0000313" key="11">
    <source>
        <dbReference type="Proteomes" id="UP000624041"/>
    </source>
</evidence>
<dbReference type="PRINTS" id="PR00723">
    <property type="entry name" value="SUBTILISIN"/>
</dbReference>
<feature type="compositionally biased region" description="Acidic residues" evidence="7">
    <location>
        <begin position="490"/>
        <end position="506"/>
    </location>
</feature>
<evidence type="ECO:0000256" key="8">
    <source>
        <dbReference type="SAM" id="SignalP"/>
    </source>
</evidence>
<comment type="caution">
    <text evidence="10">The sequence shown here is derived from an EMBL/GenBank/DDBJ whole genome shotgun (WGS) entry which is preliminary data.</text>
</comment>
<dbReference type="PROSITE" id="PS51892">
    <property type="entry name" value="SUBTILASE"/>
    <property type="match status" value="1"/>
</dbReference>
<evidence type="ECO:0000256" key="3">
    <source>
        <dbReference type="ARBA" id="ARBA00022801"/>
    </source>
</evidence>
<keyword evidence="4 6" id="KW-0720">Serine protease</keyword>
<dbReference type="InterPro" id="IPR015500">
    <property type="entry name" value="Peptidase_S8_subtilisin-rel"/>
</dbReference>
<dbReference type="InterPro" id="IPR036852">
    <property type="entry name" value="Peptidase_S8/S53_dom_sf"/>
</dbReference>
<dbReference type="Pfam" id="PF04122">
    <property type="entry name" value="CW_binding_2"/>
    <property type="match status" value="3"/>
</dbReference>
<keyword evidence="8" id="KW-0732">Signal</keyword>
<dbReference type="RefSeq" id="WP_188858000.1">
    <property type="nucleotide sequence ID" value="NZ_BMOS01000019.1"/>
</dbReference>
<reference evidence="10" key="2">
    <citation type="submission" date="2020-09" db="EMBL/GenBank/DDBJ databases">
        <authorList>
            <person name="Sun Q."/>
            <person name="Ohkuma M."/>
        </authorList>
    </citation>
    <scope>NUCLEOTIDE SEQUENCE</scope>
    <source>
        <strain evidence="10">JCM 17251</strain>
    </source>
</reference>
<dbReference type="GO" id="GO:0006508">
    <property type="term" value="P:proteolysis"/>
    <property type="evidence" value="ECO:0007669"/>
    <property type="project" value="UniProtKB-KW"/>
</dbReference>
<dbReference type="SUPFAM" id="SSF52743">
    <property type="entry name" value="Subtilisin-like"/>
    <property type="match status" value="1"/>
</dbReference>
<dbReference type="PANTHER" id="PTHR43399:SF4">
    <property type="entry name" value="CELL WALL-ASSOCIATED PROTEASE"/>
    <property type="match status" value="1"/>
</dbReference>
<dbReference type="PROSITE" id="PS00138">
    <property type="entry name" value="SUBTILASE_SER"/>
    <property type="match status" value="1"/>
</dbReference>
<dbReference type="Gene3D" id="3.40.50.200">
    <property type="entry name" value="Peptidase S8/S53 domain"/>
    <property type="match status" value="1"/>
</dbReference>
<reference evidence="10" key="1">
    <citation type="journal article" date="2014" name="Int. J. Syst. Evol. Microbiol.">
        <title>Complete genome sequence of Corynebacterium casei LMG S-19264T (=DSM 44701T), isolated from a smear-ripened cheese.</title>
        <authorList>
            <consortium name="US DOE Joint Genome Institute (JGI-PGF)"/>
            <person name="Walter F."/>
            <person name="Albersmeier A."/>
            <person name="Kalinowski J."/>
            <person name="Ruckert C."/>
        </authorList>
    </citation>
    <scope>NUCLEOTIDE SEQUENCE</scope>
    <source>
        <strain evidence="10">JCM 17251</strain>
    </source>
</reference>
<keyword evidence="3 6" id="KW-0378">Hydrolase</keyword>
<comment type="similarity">
    <text evidence="1 6">Belongs to the peptidase S8 family.</text>
</comment>
<dbReference type="InterPro" id="IPR023828">
    <property type="entry name" value="Peptidase_S8_Ser-AS"/>
</dbReference>
<dbReference type="Pfam" id="PF00082">
    <property type="entry name" value="Peptidase_S8"/>
    <property type="match status" value="1"/>
</dbReference>
<keyword evidence="11" id="KW-1185">Reference proteome</keyword>
<dbReference type="PANTHER" id="PTHR43399">
    <property type="entry name" value="SUBTILISIN-RELATED"/>
    <property type="match status" value="1"/>
</dbReference>
<dbReference type="InterPro" id="IPR051048">
    <property type="entry name" value="Peptidase_S8/S53_subtilisin"/>
</dbReference>
<evidence type="ECO:0000256" key="2">
    <source>
        <dbReference type="ARBA" id="ARBA00022670"/>
    </source>
</evidence>
<evidence type="ECO:0000313" key="10">
    <source>
        <dbReference type="EMBL" id="GGN61201.1"/>
    </source>
</evidence>
<sequence>MVTKSKKRFSLLSMFTALIMAVSLFSPISIFAQTNSAEGKLSSNLIQEFEENDKVSFVVEFNEKANTAAAKNSVSLSGLSEKEAEVQQREAVISALQTTADKTQADVLSYLENNTDAEVKSFYIANILIVTATQEVAEEVAAFPEVKSVTASPEITLVDPVNTENGLNDIIDDYPFGWNVDHVKAPEAWDKGFDGEGIVIGNIDSGVQWDHPAIQDSYRGYNAETGEVDHSANFYDAINGEKEAYDDNGHGTHVTGTTSGQSIEAGDYSGALGVAPGSTWIAAKALNSIGSGPLDAFVEAAEWMLAPGGDAANAPDIINNSWGVDSGGETFDNEWFRDVIVSWTDANIFPVFAAGNLDNPEEGSIFVPALYPEAFTVGAIDKDNSLADFSAKGPSPYGEVKPEVVAPGVNVPSSYPIDDIAWAGGTSMAAPAVAGVVALAKQANEDATIEDIRNVLTETATNLTDDEFTEEVNNGFGHGLVNALKVVEEITEEEPTPDPDPDPDPEPEPKDLERIFGQSRYDTAIEISQAWEDDSVDTVIVARGDDYADALAGVPLAHVLDTPILLTTDNDKIIEKTLAEIERLGATEAIVLGGEGAIAPTTYNRLASAVPEINRLSGDTRFETAAEIAEAFAEVNGGELNEVVVANGLNFPDALTIGSFAAQTETPIVLTLDDRVPEATQELLDKYNVAETTVVGGEAVVNADVEAALPSATRLAGNDRYGTNVAILDHYESVDSGLYIATGKDYADALTGAVLAAQNDTAILLVHDKIPKEIAPYLDANDVDFSAIFGGKNAVGDDVKQALEDYLNE</sequence>
<evidence type="ECO:0000259" key="9">
    <source>
        <dbReference type="Pfam" id="PF00082"/>
    </source>
</evidence>
<dbReference type="Gene3D" id="3.40.50.12090">
    <property type="match status" value="2"/>
</dbReference>
<keyword evidence="2 6" id="KW-0645">Protease</keyword>